<feature type="transmembrane region" description="Helical" evidence="4">
    <location>
        <begin position="97"/>
        <end position="118"/>
    </location>
</feature>
<gene>
    <name evidence="6" type="ORF">GN330_18685</name>
</gene>
<evidence type="ECO:0000256" key="3">
    <source>
        <dbReference type="ARBA" id="ARBA00023136"/>
    </source>
</evidence>
<feature type="transmembrane region" description="Helical" evidence="4">
    <location>
        <begin position="354"/>
        <end position="375"/>
    </location>
</feature>
<feature type="transmembrane region" description="Helical" evidence="4">
    <location>
        <begin position="264"/>
        <end position="285"/>
    </location>
</feature>
<dbReference type="Pfam" id="PF07690">
    <property type="entry name" value="MFS_1"/>
    <property type="match status" value="1"/>
</dbReference>
<feature type="transmembrane region" description="Helical" evidence="4">
    <location>
        <begin position="195"/>
        <end position="214"/>
    </location>
</feature>
<evidence type="ECO:0000259" key="5">
    <source>
        <dbReference type="PROSITE" id="PS50850"/>
    </source>
</evidence>
<name>A0A844QJ93_9HYPH</name>
<keyword evidence="2 4" id="KW-1133">Transmembrane helix</keyword>
<feature type="transmembrane region" description="Helical" evidence="4">
    <location>
        <begin position="130"/>
        <end position="151"/>
    </location>
</feature>
<feature type="domain" description="Major facilitator superfamily (MFS) profile" evidence="5">
    <location>
        <begin position="198"/>
        <end position="415"/>
    </location>
</feature>
<evidence type="ECO:0000256" key="4">
    <source>
        <dbReference type="SAM" id="Phobius"/>
    </source>
</evidence>
<evidence type="ECO:0000313" key="7">
    <source>
        <dbReference type="Proteomes" id="UP000463224"/>
    </source>
</evidence>
<dbReference type="PANTHER" id="PTHR23521">
    <property type="entry name" value="TRANSPORTER MFS SUPERFAMILY"/>
    <property type="match status" value="1"/>
</dbReference>
<feature type="transmembrane region" description="Helical" evidence="4">
    <location>
        <begin position="157"/>
        <end position="174"/>
    </location>
</feature>
<comment type="caution">
    <text evidence="6">The sequence shown here is derived from an EMBL/GenBank/DDBJ whole genome shotgun (WGS) entry which is preliminary data.</text>
</comment>
<dbReference type="GO" id="GO:0022857">
    <property type="term" value="F:transmembrane transporter activity"/>
    <property type="evidence" value="ECO:0007669"/>
    <property type="project" value="InterPro"/>
</dbReference>
<dbReference type="SUPFAM" id="SSF103473">
    <property type="entry name" value="MFS general substrate transporter"/>
    <property type="match status" value="1"/>
</dbReference>
<feature type="transmembrane region" description="Helical" evidence="4">
    <location>
        <begin position="322"/>
        <end position="342"/>
    </location>
</feature>
<proteinExistence type="predicted"/>
<dbReference type="RefSeq" id="WP_156714215.1">
    <property type="nucleotide sequence ID" value="NZ_WPHG01000004.1"/>
</dbReference>
<reference evidence="6 7" key="1">
    <citation type="submission" date="2019-12" db="EMBL/GenBank/DDBJ databases">
        <title>Nitratireductor arenosus sp. nov., Isolated from sea sand, Jeju island, South Korea.</title>
        <authorList>
            <person name="Kim W."/>
        </authorList>
    </citation>
    <scope>NUCLEOTIDE SEQUENCE [LARGE SCALE GENOMIC DNA]</scope>
    <source>
        <strain evidence="6 7">CAU 1489</strain>
    </source>
</reference>
<dbReference type="EMBL" id="WPHG01000004">
    <property type="protein sequence ID" value="MVA99277.1"/>
    <property type="molecule type" value="Genomic_DNA"/>
</dbReference>
<organism evidence="6 7">
    <name type="scientific">Nitratireductor arenosus</name>
    <dbReference type="NCBI Taxonomy" id="2682096"/>
    <lineage>
        <taxon>Bacteria</taxon>
        <taxon>Pseudomonadati</taxon>
        <taxon>Pseudomonadota</taxon>
        <taxon>Alphaproteobacteria</taxon>
        <taxon>Hyphomicrobiales</taxon>
        <taxon>Phyllobacteriaceae</taxon>
        <taxon>Nitratireductor</taxon>
    </lineage>
</organism>
<keyword evidence="7" id="KW-1185">Reference proteome</keyword>
<dbReference type="InterPro" id="IPR011701">
    <property type="entry name" value="MFS"/>
</dbReference>
<keyword evidence="3 4" id="KW-0472">Membrane</keyword>
<keyword evidence="1 4" id="KW-0812">Transmembrane</keyword>
<dbReference type="Gene3D" id="1.20.1250.20">
    <property type="entry name" value="MFS general substrate transporter like domains"/>
    <property type="match status" value="2"/>
</dbReference>
<dbReference type="CDD" id="cd17477">
    <property type="entry name" value="MFS_YcaD_like"/>
    <property type="match status" value="1"/>
</dbReference>
<sequence length="415" mass="43899">MSSIRPLIPLLIAAGILLGGNGLQGTLIALRGAQEGFAPSTIGLMGTAYFGGFLLGCLAISRIMKAVGHVRAFSALAAIASAGTLLLVLMIDPATWSAIRFASGFCFAGLFTVIESWLNSGVANRDRARVLALYRIVDIGAVTGAQFLIPIFGADGFSVFAVMSIMITLSLVPVSLGDRSNPVPPADVRLDLGRVWRISPVGVIGCVAVGITNSAFRTLSPVYAEQIGMSVTDVVTFVSAGIIGGALIQYPLGYLSDRWERRAVLLMTTACALGAALALVFFAGAGPLANFALVFIFGSFAMPLFSLSAAHANDRAGKDEFVLVNAALMLFYSFGAIGGPFAASTAMEWFGPRYLFAFSAVIYAALIAIIVHRMLTRRSVPAEQRGRFTALLRTSTAFARLARRRDDTRHGDDGR</sequence>
<dbReference type="InterPro" id="IPR036259">
    <property type="entry name" value="MFS_trans_sf"/>
</dbReference>
<accession>A0A844QJ93</accession>
<dbReference type="PROSITE" id="PS50850">
    <property type="entry name" value="MFS"/>
    <property type="match status" value="1"/>
</dbReference>
<dbReference type="Proteomes" id="UP000463224">
    <property type="component" value="Unassembled WGS sequence"/>
</dbReference>
<dbReference type="PANTHER" id="PTHR23521:SF3">
    <property type="entry name" value="MFS TRANSPORTER"/>
    <property type="match status" value="1"/>
</dbReference>
<dbReference type="InterPro" id="IPR020846">
    <property type="entry name" value="MFS_dom"/>
</dbReference>
<feature type="transmembrane region" description="Helical" evidence="4">
    <location>
        <begin position="291"/>
        <end position="310"/>
    </location>
</feature>
<evidence type="ECO:0000256" key="2">
    <source>
        <dbReference type="ARBA" id="ARBA00022989"/>
    </source>
</evidence>
<evidence type="ECO:0000313" key="6">
    <source>
        <dbReference type="EMBL" id="MVA99277.1"/>
    </source>
</evidence>
<feature type="transmembrane region" description="Helical" evidence="4">
    <location>
        <begin position="72"/>
        <end position="91"/>
    </location>
</feature>
<feature type="transmembrane region" description="Helical" evidence="4">
    <location>
        <begin position="234"/>
        <end position="252"/>
    </location>
</feature>
<feature type="transmembrane region" description="Helical" evidence="4">
    <location>
        <begin position="38"/>
        <end position="60"/>
    </location>
</feature>
<evidence type="ECO:0000256" key="1">
    <source>
        <dbReference type="ARBA" id="ARBA00022692"/>
    </source>
</evidence>
<dbReference type="AlphaFoldDB" id="A0A844QJ93"/>
<dbReference type="GO" id="GO:0005886">
    <property type="term" value="C:plasma membrane"/>
    <property type="evidence" value="ECO:0007669"/>
    <property type="project" value="TreeGrafter"/>
</dbReference>
<protein>
    <submittedName>
        <fullName evidence="6">MFS transporter</fullName>
    </submittedName>
</protein>
<dbReference type="InterPro" id="IPR047200">
    <property type="entry name" value="MFS_YcaD-like"/>
</dbReference>